<evidence type="ECO:0000313" key="3">
    <source>
        <dbReference type="RefSeq" id="XP_012942186.1"/>
    </source>
</evidence>
<feature type="compositionally biased region" description="Low complexity" evidence="1">
    <location>
        <begin position="2593"/>
        <end position="2605"/>
    </location>
</feature>
<feature type="compositionally biased region" description="Polar residues" evidence="1">
    <location>
        <begin position="2487"/>
        <end position="2505"/>
    </location>
</feature>
<feature type="compositionally biased region" description="Basic and acidic residues" evidence="1">
    <location>
        <begin position="1107"/>
        <end position="1122"/>
    </location>
</feature>
<feature type="compositionally biased region" description="Basic and acidic residues" evidence="1">
    <location>
        <begin position="12"/>
        <end position="23"/>
    </location>
</feature>
<feature type="compositionally biased region" description="Polar residues" evidence="1">
    <location>
        <begin position="2918"/>
        <end position="2928"/>
    </location>
</feature>
<name>A0ABM1A776_APLCA</name>
<feature type="compositionally biased region" description="Low complexity" evidence="1">
    <location>
        <begin position="2790"/>
        <end position="2804"/>
    </location>
</feature>
<feature type="region of interest" description="Disordered" evidence="1">
    <location>
        <begin position="1001"/>
        <end position="1061"/>
    </location>
</feature>
<feature type="region of interest" description="Disordered" evidence="1">
    <location>
        <begin position="1151"/>
        <end position="1180"/>
    </location>
</feature>
<protein>
    <submittedName>
        <fullName evidence="3">Uncharacterized protein LOC106012785</fullName>
    </submittedName>
</protein>
<feature type="region of interest" description="Disordered" evidence="1">
    <location>
        <begin position="1"/>
        <end position="34"/>
    </location>
</feature>
<feature type="compositionally biased region" description="Polar residues" evidence="1">
    <location>
        <begin position="1750"/>
        <end position="1778"/>
    </location>
</feature>
<accession>A0ABM1A776</accession>
<feature type="compositionally biased region" description="Polar residues" evidence="1">
    <location>
        <begin position="346"/>
        <end position="357"/>
    </location>
</feature>
<feature type="region of interest" description="Disordered" evidence="1">
    <location>
        <begin position="150"/>
        <end position="226"/>
    </location>
</feature>
<feature type="compositionally biased region" description="Polar residues" evidence="1">
    <location>
        <begin position="2076"/>
        <end position="2101"/>
    </location>
</feature>
<feature type="region of interest" description="Disordered" evidence="1">
    <location>
        <begin position="2772"/>
        <end position="2869"/>
    </location>
</feature>
<feature type="compositionally biased region" description="Basic and acidic residues" evidence="1">
    <location>
        <begin position="501"/>
        <end position="517"/>
    </location>
</feature>
<feature type="compositionally biased region" description="Basic and acidic residues" evidence="1">
    <location>
        <begin position="1495"/>
        <end position="1505"/>
    </location>
</feature>
<feature type="compositionally biased region" description="Basic and acidic residues" evidence="1">
    <location>
        <begin position="3400"/>
        <end position="3416"/>
    </location>
</feature>
<feature type="compositionally biased region" description="Basic residues" evidence="1">
    <location>
        <begin position="430"/>
        <end position="443"/>
    </location>
</feature>
<feature type="compositionally biased region" description="Polar residues" evidence="1">
    <location>
        <begin position="170"/>
        <end position="179"/>
    </location>
</feature>
<feature type="compositionally biased region" description="Low complexity" evidence="1">
    <location>
        <begin position="3129"/>
        <end position="3143"/>
    </location>
</feature>
<feature type="region of interest" description="Disordered" evidence="1">
    <location>
        <begin position="2684"/>
        <end position="2713"/>
    </location>
</feature>
<feature type="region of interest" description="Disordered" evidence="1">
    <location>
        <begin position="1851"/>
        <end position="2001"/>
    </location>
</feature>
<feature type="region of interest" description="Disordered" evidence="1">
    <location>
        <begin position="2158"/>
        <end position="2184"/>
    </location>
</feature>
<reference evidence="3" key="1">
    <citation type="submission" date="2025-08" db="UniProtKB">
        <authorList>
            <consortium name="RefSeq"/>
        </authorList>
    </citation>
    <scope>IDENTIFICATION</scope>
</reference>
<feature type="compositionally biased region" description="Basic and acidic residues" evidence="1">
    <location>
        <begin position="2060"/>
        <end position="2070"/>
    </location>
</feature>
<feature type="compositionally biased region" description="Basic and acidic residues" evidence="1">
    <location>
        <begin position="2776"/>
        <end position="2789"/>
    </location>
</feature>
<feature type="compositionally biased region" description="Polar residues" evidence="1">
    <location>
        <begin position="550"/>
        <end position="562"/>
    </location>
</feature>
<feature type="compositionally biased region" description="Polar residues" evidence="1">
    <location>
        <begin position="2739"/>
        <end position="2759"/>
    </location>
</feature>
<feature type="region of interest" description="Disordered" evidence="1">
    <location>
        <begin position="3384"/>
        <end position="3420"/>
    </location>
</feature>
<feature type="compositionally biased region" description="Basic and acidic residues" evidence="1">
    <location>
        <begin position="667"/>
        <end position="685"/>
    </location>
</feature>
<feature type="compositionally biased region" description="Polar residues" evidence="1">
    <location>
        <begin position="65"/>
        <end position="75"/>
    </location>
</feature>
<feature type="region of interest" description="Disordered" evidence="1">
    <location>
        <begin position="1285"/>
        <end position="1310"/>
    </location>
</feature>
<feature type="region of interest" description="Disordered" evidence="1">
    <location>
        <begin position="489"/>
        <end position="708"/>
    </location>
</feature>
<feature type="region of interest" description="Disordered" evidence="1">
    <location>
        <begin position="3572"/>
        <end position="3617"/>
    </location>
</feature>
<feature type="region of interest" description="Disordered" evidence="1">
    <location>
        <begin position="1694"/>
        <end position="1812"/>
    </location>
</feature>
<feature type="compositionally biased region" description="Basic and acidic residues" evidence="1">
    <location>
        <begin position="1051"/>
        <end position="1061"/>
    </location>
</feature>
<feature type="compositionally biased region" description="Low complexity" evidence="1">
    <location>
        <begin position="1002"/>
        <end position="1012"/>
    </location>
</feature>
<dbReference type="RefSeq" id="XP_012942186.1">
    <property type="nucleotide sequence ID" value="XM_013086732.1"/>
</dbReference>
<feature type="region of interest" description="Disordered" evidence="1">
    <location>
        <begin position="423"/>
        <end position="477"/>
    </location>
</feature>
<dbReference type="Proteomes" id="UP000694888">
    <property type="component" value="Unplaced"/>
</dbReference>
<feature type="compositionally biased region" description="Basic and acidic residues" evidence="1">
    <location>
        <begin position="590"/>
        <end position="612"/>
    </location>
</feature>
<feature type="compositionally biased region" description="Polar residues" evidence="1">
    <location>
        <begin position="489"/>
        <end position="499"/>
    </location>
</feature>
<feature type="compositionally biased region" description="Polar residues" evidence="1">
    <location>
        <begin position="1791"/>
        <end position="1803"/>
    </location>
</feature>
<feature type="region of interest" description="Disordered" evidence="1">
    <location>
        <begin position="1219"/>
        <end position="1244"/>
    </location>
</feature>
<feature type="region of interest" description="Disordered" evidence="1">
    <location>
        <begin position="246"/>
        <end position="273"/>
    </location>
</feature>
<feature type="compositionally biased region" description="Basic and acidic residues" evidence="1">
    <location>
        <begin position="1293"/>
        <end position="1304"/>
    </location>
</feature>
<feature type="compositionally biased region" description="Polar residues" evidence="1">
    <location>
        <begin position="1219"/>
        <end position="1230"/>
    </location>
</feature>
<feature type="region of interest" description="Disordered" evidence="1">
    <location>
        <begin position="3228"/>
        <end position="3250"/>
    </location>
</feature>
<feature type="compositionally biased region" description="Basic and acidic residues" evidence="1">
    <location>
        <begin position="1013"/>
        <end position="1042"/>
    </location>
</feature>
<feature type="compositionally biased region" description="Low complexity" evidence="1">
    <location>
        <begin position="1413"/>
        <end position="1425"/>
    </location>
</feature>
<organism evidence="2 3">
    <name type="scientific">Aplysia californica</name>
    <name type="common">California sea hare</name>
    <dbReference type="NCBI Taxonomy" id="6500"/>
    <lineage>
        <taxon>Eukaryota</taxon>
        <taxon>Metazoa</taxon>
        <taxon>Spiralia</taxon>
        <taxon>Lophotrochozoa</taxon>
        <taxon>Mollusca</taxon>
        <taxon>Gastropoda</taxon>
        <taxon>Heterobranchia</taxon>
        <taxon>Euthyneura</taxon>
        <taxon>Tectipleura</taxon>
        <taxon>Aplysiida</taxon>
        <taxon>Aplysioidea</taxon>
        <taxon>Aplysiidae</taxon>
        <taxon>Aplysia</taxon>
    </lineage>
</organism>
<keyword evidence="2" id="KW-1185">Reference proteome</keyword>
<feature type="region of interest" description="Disordered" evidence="1">
    <location>
        <begin position="3121"/>
        <end position="3149"/>
    </location>
</feature>
<feature type="compositionally biased region" description="Polar residues" evidence="1">
    <location>
        <begin position="2935"/>
        <end position="2956"/>
    </location>
</feature>
<feature type="compositionally biased region" description="Basic residues" evidence="1">
    <location>
        <begin position="3602"/>
        <end position="3617"/>
    </location>
</feature>
<evidence type="ECO:0000256" key="1">
    <source>
        <dbReference type="SAM" id="MobiDB-lite"/>
    </source>
</evidence>
<feature type="compositionally biased region" description="Polar residues" evidence="1">
    <location>
        <begin position="697"/>
        <end position="708"/>
    </location>
</feature>
<feature type="region of interest" description="Disordered" evidence="1">
    <location>
        <begin position="1413"/>
        <end position="1453"/>
    </location>
</feature>
<feature type="compositionally biased region" description="Basic residues" evidence="1">
    <location>
        <begin position="3388"/>
        <end position="3399"/>
    </location>
</feature>
<feature type="compositionally biased region" description="Basic and acidic residues" evidence="1">
    <location>
        <begin position="2828"/>
        <end position="2840"/>
    </location>
</feature>
<feature type="compositionally biased region" description="Polar residues" evidence="1">
    <location>
        <begin position="655"/>
        <end position="664"/>
    </location>
</feature>
<feature type="region of interest" description="Disordered" evidence="1">
    <location>
        <begin position="2218"/>
        <end position="2242"/>
    </location>
</feature>
<feature type="region of interest" description="Disordered" evidence="1">
    <location>
        <begin position="3048"/>
        <end position="3077"/>
    </location>
</feature>
<feature type="region of interest" description="Disordered" evidence="1">
    <location>
        <begin position="2060"/>
        <end position="2122"/>
    </location>
</feature>
<feature type="compositionally biased region" description="Polar residues" evidence="1">
    <location>
        <begin position="458"/>
        <end position="477"/>
    </location>
</feature>
<feature type="compositionally biased region" description="Basic and acidic residues" evidence="1">
    <location>
        <begin position="2102"/>
        <end position="2113"/>
    </location>
</feature>
<feature type="compositionally biased region" description="Basic and acidic residues" evidence="1">
    <location>
        <begin position="2172"/>
        <end position="2184"/>
    </location>
</feature>
<dbReference type="GeneID" id="106012785"/>
<feature type="compositionally biased region" description="Polar residues" evidence="1">
    <location>
        <begin position="1731"/>
        <end position="1743"/>
    </location>
</feature>
<feature type="region of interest" description="Disordered" evidence="1">
    <location>
        <begin position="2261"/>
        <end position="2282"/>
    </location>
</feature>
<feature type="region of interest" description="Disordered" evidence="1">
    <location>
        <begin position="1105"/>
        <end position="1128"/>
    </location>
</feature>
<feature type="region of interest" description="Disordered" evidence="1">
    <location>
        <begin position="329"/>
        <end position="357"/>
    </location>
</feature>
<feature type="region of interest" description="Disordered" evidence="1">
    <location>
        <begin position="2566"/>
        <end position="2610"/>
    </location>
</feature>
<feature type="compositionally biased region" description="Polar residues" evidence="1">
    <location>
        <begin position="2268"/>
        <end position="2282"/>
    </location>
</feature>
<feature type="region of interest" description="Disordered" evidence="1">
    <location>
        <begin position="1482"/>
        <end position="1530"/>
    </location>
</feature>
<feature type="compositionally biased region" description="Polar residues" evidence="1">
    <location>
        <begin position="3063"/>
        <end position="3075"/>
    </location>
</feature>
<feature type="compositionally biased region" description="Polar residues" evidence="1">
    <location>
        <begin position="124"/>
        <end position="137"/>
    </location>
</feature>
<feature type="compositionally biased region" description="Polar residues" evidence="1">
    <location>
        <begin position="1964"/>
        <end position="1984"/>
    </location>
</feature>
<feature type="region of interest" description="Disordered" evidence="1">
    <location>
        <begin position="2729"/>
        <end position="2760"/>
    </location>
</feature>
<feature type="region of interest" description="Disordered" evidence="1">
    <location>
        <begin position="2888"/>
        <end position="3035"/>
    </location>
</feature>
<feature type="compositionally biased region" description="Polar residues" evidence="1">
    <location>
        <begin position="2856"/>
        <end position="2868"/>
    </location>
</feature>
<gene>
    <name evidence="3" type="primary">LOC106012785</name>
</gene>
<feature type="compositionally biased region" description="Polar residues" evidence="1">
    <location>
        <begin position="2692"/>
        <end position="2702"/>
    </location>
</feature>
<feature type="compositionally biased region" description="Low complexity" evidence="1">
    <location>
        <begin position="448"/>
        <end position="457"/>
    </location>
</feature>
<proteinExistence type="predicted"/>
<feature type="compositionally biased region" description="Basic and acidic residues" evidence="1">
    <location>
        <begin position="1155"/>
        <end position="1164"/>
    </location>
</feature>
<evidence type="ECO:0000313" key="2">
    <source>
        <dbReference type="Proteomes" id="UP000694888"/>
    </source>
</evidence>
<sequence length="3617" mass="396954">MTQHGDQGPGVWEKRGVHREGKLRGGCGWRGGEAWTGEETISHVMIDEFNEVTYLEADEIQDKLSFSQPSSSSTDKPPLTAVSKVRGRDGRSQTNRKVPPGHSKDIVVPPPGGKRKHKSRRLSVSRNKSSSTFTVNEAAQDLLSGDLMAHRERCTAREQASPRRGHFQNGGRSHVSQTKRTQKKKIPTGRKTKLSSPQGKRVGKQSRDKARVGSSLGGLSKRQTETQHKSVADLLFDVMHTASSGDQITESDNVEKKEVGSKHSSRHPSVPGFIHISGIVPSLLRRVGQLLSPKRRRDASSPRRAKPSQGHSVMSVRAVWNLHQTEPVFASPQTQTRSRLPPPPGQTSATESLPHQTCSDVAKTAGAVDSGEVGAGSESPTVVYDRAGREKFAVARSRLSALEPHSSSCLSPAWHFETVAATHKPTASQRVKHRPPASPHAKHIPQASQHTSQHTQHIVPTSQHTSQHTQHIVPTSQHTQHIVLASQHTQHIPQASQHAVCSEEKDEGPRSHTDCQPDKPSTNESRETTKEGSPNSDLRPSSKRKLDTTVARNNGILQNDDLSSPAKKLGKSGQLSESDLQHPCTLLLKSPRDNPDPRGQKDRQAQETKECTDACTSMGGRDLIRPHTRTSGKEKPSSPVRQSSQTGRPVVCTLEKTQQTSLSCGSKGKESQSIKESKSGKESKGLKWSVSQKEKSNTSTLKQSVPTALEQSSFTLRPVPKTQFKGSFFQNQWTSKVVEFNKEFQSVPRAAERDIVVGKMVGKDGPETCPSSTNPQCPVGSQKTFYCQCEASRVSKVPVPRSGVGKFAPYSTQRPHRKRASGDTRGVEHRDTADGRREEVPGRAEQRVAEKTAQSAARELKPGNKEFTSRSLYGCETIRKDVGEENDELAPLKQWRPETRVGESVFKRNRMVLLSLQKKRGFGLKLGANGQPPRGAQQELLKVRPSYPRQVPRLLKQRPKMHKYTFFRVPVSKTGRKNECGAEKQSSEGGRALSEVALGYMSSPEPTCCSPEPRGHNPELKDLDPHRPRDVGQRGVVKDATRQKPSASKDASADSSKRDHSQSTLNILSNFSLPAFPTDTAPRLSLANLASHDVSVDVSTNLSPQDIVHKMESSEADSRESGVKGQRMGVTSRFIQSNICMVESLTSMTKSADVGTHDSKDLDKPSLQPNAQTSLSGTKDQAEETLFAQGENDLDHGEKVESERKDACTDSVYQVHLTSKGAQSPANISPCTIKKETRATQRKGRVFQSKIPRYVISTNANRRSTPSLFSLGTGQELPAVPATQFEGAPRPQCSDRKTAPEHGLCRHGQRTAAVDEEEEFVYSRNRTTHGYQGTQKDHDTKTATPTEALKTYDRLKARVPTLRRTGSILKEHKEFQKTSPVGKNLSALIPYLMQQSEPIIIIAPQLEHQGKVKATSVSSAPSSPSYKQVKRESKAESGSTSPLLLGPATSPQNQLCDHGLDKARRQLQKTLYEIGSRHKTSFHKTHVPNAGNGHFQKEKYVERHNGRNRLQVRGRSKDDSDSPVPKSCQSSLLLSDKSSTNNTLFFHKRLQPQRPLKRLPSEIEKTGLLSKMKERVDEGQMVARRDLRATSSQHCKNSCRCEPVDVADAEYLSSRRWRQDKKNSHKHQQATGEATTASYKTWLQQRAEAQPSEPSTLLRFGAVANKEEDWRGGQAGDDRPDTFVSNRPVQMKVTSCGESAGPHQTAVGQKSHDPDVPKRKVHYLKRGGKTPRQSAESKVTQPSPRLPVDSPQTLATDSRPKSSTTRGISHSNNKSLTSRGDKRDHWKRSKSQPGSSPNTQKTSAAPPGYLRSTHSYDQKKIKADMSPGTGTSPTLKQAAAIAADALEKLVNPPEQDPSSRAPPELVNALPGQNLKKENKTSENISPKWGRAENMGNVRRLQTSKGLPAQEKRRAQRPSSGIPIWRTWSSLHGKKLSPYKPPGLWPSNDRSKTKGPEPTVAAPQHPSSGTEKSSYTSLFRFSSQGGHRRASHWKGTSQLKRQIQSLLKKEMEKISDTSPPSGAEKMVDYSISPAMAPAQVRTPKRNDRAAKLLDMIRVVSSDRTKSSRTEQEPPSDLFTSLNGNCIPQQNPSNAVLSKTTSRSLDRAEARDIKSKRMKQRHLTKSRLLKWRSSGGQSLDSAGRSLRLTMSQLAKAKEEFQPVGLKEQTRSPSLRKEKALNHEQVRTSRPDLAVLRPSGLARKERQAVNKHREREDVVNDVEPMTGDTWDLSPPSSGERDSTELSPFHSLDLEDVKESLLPDSLPEKLDTNSQLSDCSSSDNAHNSCSQAVVKLTMSNMSPVRSLCDIRTPSPGQDEGTLPCKQSRSQLENVDKLREKYLDEIKVRFHTTDRTPQDNSAVFEQAEVSLEGQPVLGRRMPSASECCPDFQKELSKVHLALQKAMAPSIASLAAQIHQRGKQKPHTAVWEKEQVQKPTLVHRQELTRAKHAAISQGKSTDDAWRAIQTTERASPKTPRTARYFVNTDKQTKQVGSKSQGSDDNVTTQPWAGTPHVLITGQGALKRNRCTLSQPTVDLEKTLVVSEENSEDISPVKPTSPVSSAAQLVTVSAHDSPTRPVPPTVKDSNSYTVIRKHSPSSSELPCPSSSPDKMGSNLERVSIKSASFTADSSASPNMSYWLEKGKGLRPVVASTPMSKKRRHYHSLEEHLQHTGCADVATELTATCEPKAEHPDQGIPSQSFTTDKPSASPLPPPRLKRTAVSNRVNFLENFGDSPADAVLPATPQTPAVSQKPTARGSVQSSADVEVSWISESLVTSRAGPDDDPGRPQDHAARNAAATTTPPHRAAAWRSKEPVMWHLSPAPGRPSPAADSPHEVDSPHEDAALTHTISRGKNRRLGESGQTPTVDSSSYGQIEILDSGDVDTSLAATRQLETAGAPGGSRYKVKGQGPRGSVVTFPSPDNLRTTSATGGPSQEGKHQLTTPRSHTSVNKPESSQQDPPRTTPEAATRKVSNSSYNDRLQKGFVPSVNGQNTARPELETLKWPTGRRSRRTWSEAAPQKPAQGGLLSHQSVSARRDQKTTRYVTSALIQEKKKKGELAGQGAARSAHQSNNSATFSQPAPSPTLCEHLYLQRGCVGSPVTPDNLTSTALTRTLSPDRSATHATFSTACRVTKNNNKRTSSSSHKSSMLLSPQTGGECTADICPCHSSPREHRVTFGSDISKDDENTDVCARNLSLEDHLATTSTSRGNLSIATNVQCQGCSSRSQCQGCSGQASSSTQGEGRPAGNGSKSTESTYSQVSFDWYKPCYNGAGLPQTQAGERGDSPQPDVPARTAMAAARNGDNSCVFVIDSADTDGTDDASYSREGRSFVRGNNTIAEGTVAAGVTWQYDATRTRLPRAQTTLSQCTSCCHHIPSRCRRVQYGRGCDPKPYRERHRSRSAIKTRRFESGDDPRRKNRTLEDSDPSQCWYQHECDLTNQCLHSRWMSANQRALPCRVLAHNLPAPYVNGQRQKELEAESDGTFHHNKEVYLLKPPPTLNVGVDYRGLDLPVPPGAVYLEGNTRGAMFCPPQLEEFPDSSDHLTGERRGFKPQPHGLVHQLPPHYAHLPLSETETEGSWDCRSLASPPPPPHTHARYESSRRVGAQRVARHRRKRRVIVPGKH</sequence>
<feature type="compositionally biased region" description="Basic and acidic residues" evidence="1">
    <location>
        <begin position="820"/>
        <end position="847"/>
    </location>
</feature>
<feature type="compositionally biased region" description="Basic residues" evidence="1">
    <location>
        <begin position="1719"/>
        <end position="1729"/>
    </location>
</feature>
<feature type="region of interest" description="Disordered" evidence="1">
    <location>
        <begin position="65"/>
        <end position="138"/>
    </location>
</feature>
<feature type="compositionally biased region" description="Basic residues" evidence="1">
    <location>
        <begin position="180"/>
        <end position="193"/>
    </location>
</feature>
<feature type="region of interest" description="Disordered" evidence="1">
    <location>
        <begin position="2485"/>
        <end position="2508"/>
    </location>
</feature>
<feature type="compositionally biased region" description="Basic residues" evidence="1">
    <location>
        <begin position="113"/>
        <end position="123"/>
    </location>
</feature>
<feature type="region of interest" description="Disordered" evidence="1">
    <location>
        <begin position="805"/>
        <end position="847"/>
    </location>
</feature>
<feature type="region of interest" description="Disordered" evidence="1">
    <location>
        <begin position="291"/>
        <end position="313"/>
    </location>
</feature>
<feature type="compositionally biased region" description="Polar residues" evidence="1">
    <location>
        <begin position="1167"/>
        <end position="1179"/>
    </location>
</feature>